<feature type="region of interest" description="Disordered" evidence="3">
    <location>
        <begin position="17"/>
        <end position="38"/>
    </location>
</feature>
<evidence type="ECO:0000256" key="1">
    <source>
        <dbReference type="ARBA" id="ARBA00022729"/>
    </source>
</evidence>
<dbReference type="EMBL" id="JAVREM010000007">
    <property type="protein sequence ID" value="MDT0318577.1"/>
    <property type="molecule type" value="Genomic_DNA"/>
</dbReference>
<feature type="domain" description="LamG-like jellyroll fold" evidence="4">
    <location>
        <begin position="683"/>
        <end position="825"/>
    </location>
</feature>
<dbReference type="Gene3D" id="2.60.120.200">
    <property type="match status" value="3"/>
</dbReference>
<dbReference type="RefSeq" id="WP_311597337.1">
    <property type="nucleotide sequence ID" value="NZ_JAVREM010000007.1"/>
</dbReference>
<dbReference type="PANTHER" id="PTHR46943">
    <property type="entry name" value="PENTRAXIN-RELATED PROTEIN PTX3"/>
    <property type="match status" value="1"/>
</dbReference>
<dbReference type="InterPro" id="IPR013320">
    <property type="entry name" value="ConA-like_dom_sf"/>
</dbReference>
<dbReference type="SMART" id="SM00560">
    <property type="entry name" value="LamGL"/>
    <property type="match status" value="3"/>
</dbReference>
<dbReference type="Proteomes" id="UP001183420">
    <property type="component" value="Unassembled WGS sequence"/>
</dbReference>
<evidence type="ECO:0000259" key="4">
    <source>
        <dbReference type="SMART" id="SM00560"/>
    </source>
</evidence>
<evidence type="ECO:0000313" key="6">
    <source>
        <dbReference type="Proteomes" id="UP001183420"/>
    </source>
</evidence>
<comment type="caution">
    <text evidence="5">The sequence shown here is derived from an EMBL/GenBank/DDBJ whole genome shotgun (WGS) entry which is preliminary data.</text>
</comment>
<dbReference type="NCBIfam" id="NF033679">
    <property type="entry name" value="DNRLRE_dom"/>
    <property type="match status" value="1"/>
</dbReference>
<keyword evidence="2" id="KW-1015">Disulfide bond</keyword>
<dbReference type="SUPFAM" id="SSF49899">
    <property type="entry name" value="Concanavalin A-like lectins/glucanases"/>
    <property type="match status" value="3"/>
</dbReference>
<protein>
    <submittedName>
        <fullName evidence="5">LamG-like jellyroll fold domain-containing protein</fullName>
    </submittedName>
</protein>
<keyword evidence="6" id="KW-1185">Reference proteome</keyword>
<dbReference type="InterPro" id="IPR042837">
    <property type="entry name" value="PTX3"/>
</dbReference>
<name>A0ABU2LLW6_9ACTN</name>
<reference evidence="6" key="1">
    <citation type="submission" date="2023-07" db="EMBL/GenBank/DDBJ databases">
        <title>30 novel species of actinomycetes from the DSMZ collection.</title>
        <authorList>
            <person name="Nouioui I."/>
        </authorList>
    </citation>
    <scope>NUCLEOTIDE SEQUENCE [LARGE SCALE GENOMIC DNA]</scope>
    <source>
        <strain evidence="6">DSM 44918</strain>
    </source>
</reference>
<dbReference type="PANTHER" id="PTHR46943:SF1">
    <property type="entry name" value="PENTRAXIN-RELATED PROTEIN PTX3"/>
    <property type="match status" value="1"/>
</dbReference>
<dbReference type="InterPro" id="IPR006558">
    <property type="entry name" value="LamG-like"/>
</dbReference>
<evidence type="ECO:0000256" key="2">
    <source>
        <dbReference type="ARBA" id="ARBA00023157"/>
    </source>
</evidence>
<accession>A0ABU2LLW6</accession>
<dbReference type="Pfam" id="PF13385">
    <property type="entry name" value="Laminin_G_3"/>
    <property type="match status" value="3"/>
</dbReference>
<evidence type="ECO:0000256" key="3">
    <source>
        <dbReference type="SAM" id="MobiDB-lite"/>
    </source>
</evidence>
<feature type="domain" description="LamG-like jellyroll fold" evidence="4">
    <location>
        <begin position="1126"/>
        <end position="1287"/>
    </location>
</feature>
<organism evidence="5 6">
    <name type="scientific">Streptomyces millisiae</name>
    <dbReference type="NCBI Taxonomy" id="3075542"/>
    <lineage>
        <taxon>Bacteria</taxon>
        <taxon>Bacillati</taxon>
        <taxon>Actinomycetota</taxon>
        <taxon>Actinomycetes</taxon>
        <taxon>Kitasatosporales</taxon>
        <taxon>Streptomycetaceae</taxon>
        <taxon>Streptomyces</taxon>
    </lineage>
</organism>
<gene>
    <name evidence="5" type="ORF">RNC47_09540</name>
</gene>
<sequence length="1312" mass="140774">MDGEWEAVDTDLEVREDGSVGPRAATAQLNFSGGGDGPLVELERSGRELALVWPEELPEPELAGDTALYRDVLPDVDLRLTAQPDGFSQLIVVNSAEAAANSALSELRLGLASSGVDPQVTESGGIEALDENADTAVFEAPVPLMWDSSGGTEAATLATADDEAAVGPPGAGESANMAHVGADINDEQDALTLTPDQDVLLGEDTVYPVYIDPQWHSPRSTAWTMVSRYWASSPQWKFNGSSNAGMGYCGWATCMPQDVKRLMYRIPVSTFSDARIIEATFSVRNVHSATCTPQAVELWRTAGINANTTWNSQDNGSFWIERLETETFSYGYDGCGAAQAEFDVRDAVQDAADDGRSTLTFGLQAADETEPLSWKRFSDRAHLTVLYNRVPDQIEPSQLVMSRGGACRPASNPAYVHTLGDIFADPVTDPDGGALSVEFAARWDAGDGRGNIVRWESGRVGPRDSGSYFDVPLPDDLPEGVVIEWFARSYDGYAYSPWSYRGNGNHACHFVYDLSVPSGPEVSSAHYPSITPGQASPWYQGAGHYGEFTFSSSDTDVVAYVYRLDDGPQQRIATTGGAPRTVDLVPDAPGPHRLYVIAEDAARYSSEEVTYQFRAAAGAPARGRWQFDETSSASSASATVPTRWATVSGGTTLGVAGAVGTGIRFDGTSGYARTTLPVIDTDRAFSVSAWVRLDHKPTSAAVVATQAGTHQPGFELYYSATQDSWAFNQYRYDREGETSTARVLASGVDVVAGEWAHLVGSYDPGGDLLRLFVNGRLAGSTSYAEAWNARGFLQIGAGQTSGQPRSFFPGTIDEVQVFDLYMASETSHIARLYNKERLHTSGRPAVALMALDERAGSQRVSAAPDVLPVSFHGGAQAGVPGVHSRALQLNGTDGYASTGTAMVNTERSFAVSAWARLDRTPQGAAVVATQTGTLAPGFELYYSSAYNRWAFNQYSDNTADAQPVRVMQPDGQTAQVGEWVHLVGVHDAYEQTLRLYVDGEDVGFVTLDTPFHANQAIQIGAGQSSGALRSFFPGTIDDVRVFDRILTTYEVQQIYHQAPIVRARWQLDDLSTGSPASSPDATTYGNDLFLWGGAGVSPGFVDEASLYVDGGGGYAYAPDVPIDTAGSFTVTAFARAASPPAAAASVLSAVGQRESAFAVRFEPDSEQEGFGRWQVTLSDRDDSTATTTRVGHSRLYDVREWHHLALVYDAFAAEARLYVDGALEEVTCLDSEETNCAPSDSRAGDVFPFAAQSSLHVGRSMTGGVWREPWPGAVDDVWAIQGVLTDDQIAQLSLGPRDAATEVPPQPEQSDS</sequence>
<keyword evidence="1" id="KW-0732">Signal</keyword>
<evidence type="ECO:0000313" key="5">
    <source>
        <dbReference type="EMBL" id="MDT0318577.1"/>
    </source>
</evidence>
<feature type="domain" description="LamG-like jellyroll fold" evidence="4">
    <location>
        <begin position="907"/>
        <end position="1049"/>
    </location>
</feature>
<proteinExistence type="predicted"/>